<dbReference type="AlphaFoldDB" id="A0A917MJN5"/>
<sequence>MLSERVPPSATAFPTSPVAPRIIVIAASAGVAERRQRDARAAGRDARLERKIQLIGWSEKDANTPKTVGMMN</sequence>
<gene>
    <name evidence="1" type="ORF">GCM10007036_40560</name>
</gene>
<evidence type="ECO:0000313" key="2">
    <source>
        <dbReference type="Proteomes" id="UP000603912"/>
    </source>
</evidence>
<keyword evidence="2" id="KW-1185">Reference proteome</keyword>
<name>A0A917MJN5_9HYPH</name>
<protein>
    <submittedName>
        <fullName evidence="1">Uncharacterized protein</fullName>
    </submittedName>
</protein>
<proteinExistence type="predicted"/>
<evidence type="ECO:0000313" key="1">
    <source>
        <dbReference type="EMBL" id="GGH30141.1"/>
    </source>
</evidence>
<organism evidence="1 2">
    <name type="scientific">Alsobacter metallidurans</name>
    <dbReference type="NCBI Taxonomy" id="340221"/>
    <lineage>
        <taxon>Bacteria</taxon>
        <taxon>Pseudomonadati</taxon>
        <taxon>Pseudomonadota</taxon>
        <taxon>Alphaproteobacteria</taxon>
        <taxon>Hyphomicrobiales</taxon>
        <taxon>Alsobacteraceae</taxon>
        <taxon>Alsobacter</taxon>
    </lineage>
</organism>
<comment type="caution">
    <text evidence="1">The sequence shown here is derived from an EMBL/GenBank/DDBJ whole genome shotgun (WGS) entry which is preliminary data.</text>
</comment>
<accession>A0A917MJN5</accession>
<dbReference type="EMBL" id="BMES01000002">
    <property type="protein sequence ID" value="GGH30141.1"/>
    <property type="molecule type" value="Genomic_DNA"/>
</dbReference>
<reference evidence="1" key="2">
    <citation type="submission" date="2020-09" db="EMBL/GenBank/DDBJ databases">
        <authorList>
            <person name="Sun Q."/>
            <person name="Zhou Y."/>
        </authorList>
    </citation>
    <scope>NUCLEOTIDE SEQUENCE</scope>
    <source>
        <strain evidence="1">CGMCC 1.12214</strain>
    </source>
</reference>
<reference evidence="1" key="1">
    <citation type="journal article" date="2014" name="Int. J. Syst. Evol. Microbiol.">
        <title>Complete genome sequence of Corynebacterium casei LMG S-19264T (=DSM 44701T), isolated from a smear-ripened cheese.</title>
        <authorList>
            <consortium name="US DOE Joint Genome Institute (JGI-PGF)"/>
            <person name="Walter F."/>
            <person name="Albersmeier A."/>
            <person name="Kalinowski J."/>
            <person name="Ruckert C."/>
        </authorList>
    </citation>
    <scope>NUCLEOTIDE SEQUENCE</scope>
    <source>
        <strain evidence="1">CGMCC 1.12214</strain>
    </source>
</reference>
<dbReference type="Proteomes" id="UP000603912">
    <property type="component" value="Unassembled WGS sequence"/>
</dbReference>